<reference evidence="9 10" key="1">
    <citation type="journal article" date="2020" name="Microbiol. Res.">
        <title>Flavobacterium pokkalii sp. nov., a novel plant growth promoting native rhizobacteria isolated from pokkali rice grown in coastal saline affected agricultural regions of southern India, Kerala.</title>
        <authorList>
            <person name="Menon R.R."/>
            <person name="Kumari S."/>
            <person name="Viver T."/>
            <person name="Rameshkumar N."/>
        </authorList>
    </citation>
    <scope>NUCLEOTIDE SEQUENCE [LARGE SCALE GENOMIC DNA]</scope>
    <source>
        <strain evidence="9 10">L1I52</strain>
    </source>
</reference>
<dbReference type="Pfam" id="PF17389">
    <property type="entry name" value="Bac_rhamnosid6H"/>
    <property type="match status" value="1"/>
</dbReference>
<protein>
    <recommendedName>
        <fullName evidence="2">alpha-L-rhamnosidase</fullName>
        <ecNumber evidence="2">3.2.1.40</ecNumber>
    </recommendedName>
</protein>
<evidence type="ECO:0000259" key="7">
    <source>
        <dbReference type="Pfam" id="PF17389"/>
    </source>
</evidence>
<evidence type="ECO:0000256" key="4">
    <source>
        <dbReference type="SAM" id="SignalP"/>
    </source>
</evidence>
<dbReference type="Gene3D" id="2.60.40.10">
    <property type="entry name" value="Immunoglobulins"/>
    <property type="match status" value="1"/>
</dbReference>
<evidence type="ECO:0000256" key="1">
    <source>
        <dbReference type="ARBA" id="ARBA00001445"/>
    </source>
</evidence>
<evidence type="ECO:0000259" key="6">
    <source>
        <dbReference type="Pfam" id="PF08531"/>
    </source>
</evidence>
<dbReference type="EMBL" id="NASZ01000006">
    <property type="protein sequence ID" value="MBD0724738.1"/>
    <property type="molecule type" value="Genomic_DNA"/>
</dbReference>
<evidence type="ECO:0000313" key="9">
    <source>
        <dbReference type="EMBL" id="MBD0724738.1"/>
    </source>
</evidence>
<dbReference type="Gene3D" id="2.60.420.10">
    <property type="entry name" value="Maltose phosphorylase, domain 3"/>
    <property type="match status" value="1"/>
</dbReference>
<name>A0ABR7UQ28_9FLAO</name>
<dbReference type="InterPro" id="IPR008928">
    <property type="entry name" value="6-hairpin_glycosidase_sf"/>
</dbReference>
<dbReference type="Gene3D" id="1.50.10.10">
    <property type="match status" value="1"/>
</dbReference>
<dbReference type="InterPro" id="IPR013783">
    <property type="entry name" value="Ig-like_fold"/>
</dbReference>
<evidence type="ECO:0000259" key="5">
    <source>
        <dbReference type="Pfam" id="PF05592"/>
    </source>
</evidence>
<dbReference type="Pfam" id="PF17390">
    <property type="entry name" value="Bac_rhamnosid_C"/>
    <property type="match status" value="1"/>
</dbReference>
<evidence type="ECO:0000256" key="2">
    <source>
        <dbReference type="ARBA" id="ARBA00012652"/>
    </source>
</evidence>
<organism evidence="9 10">
    <name type="scientific">Flavobacterium pokkalii</name>
    <dbReference type="NCBI Taxonomy" id="1940408"/>
    <lineage>
        <taxon>Bacteria</taxon>
        <taxon>Pseudomonadati</taxon>
        <taxon>Bacteroidota</taxon>
        <taxon>Flavobacteriia</taxon>
        <taxon>Flavobacteriales</taxon>
        <taxon>Flavobacteriaceae</taxon>
        <taxon>Flavobacterium</taxon>
    </lineage>
</organism>
<accession>A0ABR7UQ28</accession>
<comment type="caution">
    <text evidence="9">The sequence shown here is derived from an EMBL/GenBank/DDBJ whole genome shotgun (WGS) entry which is preliminary data.</text>
</comment>
<dbReference type="SUPFAM" id="SSF48208">
    <property type="entry name" value="Six-hairpin glycosidases"/>
    <property type="match status" value="1"/>
</dbReference>
<dbReference type="PANTHER" id="PTHR33307:SF6">
    <property type="entry name" value="ALPHA-RHAMNOSIDASE (EUROFUNG)-RELATED"/>
    <property type="match status" value="1"/>
</dbReference>
<dbReference type="PIRSF" id="PIRSF010631">
    <property type="entry name" value="A-rhamnsds"/>
    <property type="match status" value="1"/>
</dbReference>
<feature type="domain" description="Alpha-L-rhamnosidase six-hairpin glycosidase" evidence="7">
    <location>
        <begin position="465"/>
        <end position="810"/>
    </location>
</feature>
<comment type="catalytic activity">
    <reaction evidence="1">
        <text>Hydrolysis of terminal non-reducing alpha-L-rhamnose residues in alpha-L-rhamnosides.</text>
        <dbReference type="EC" id="3.2.1.40"/>
    </reaction>
</comment>
<dbReference type="InterPro" id="IPR016007">
    <property type="entry name" value="Alpha_rhamnosid"/>
</dbReference>
<sequence>MNSKYLVGCAVLLVLLCSFVQHRNLNQAPTNLTISEGLTNPLGFYDSSPTFSWKLPVGTESQSAYSIVVASSPELLPNHPDLWNSGKVNNDQTLFVNYKGKKLSSRQKVYWQVKFWDNKGKASNWSERTHFELGLLSNKDWKGNWISVSPTQLNEFTRKKSVLFRPQYMRKKLNVDSNVKKARLYITARGVFEAYINGLKVGTDVMTPGWTPTNKNISTLTYDVTDMIKKGDNTLSAVLAEGWNSGRIYLRRDAEKKDAPFLLCQLEIQTTKGTQTIVTDKTWKVTLNGPIREANIYDGETYNANFDLGNWKNNNYDDSEWSQVVEEQLSESVLLLPKRYQTVKNKEIIPVKTITEPIAGKPIFNFGQNNVGVPLIKVPMKKGDTLTVRFAEMLNTDGTMYTGNYRGAKSTDYYIAAKDGMIEWKPTFTFHGYQYIELSGFDSKAKPQKDWVTAIVQYSDFNLNGNFTSSHTKLNQLQSNITWGLKGNFFDIPTDCPQRDERLGWTGDAQVIAPTSLFFADMYAFWASYLQSMRMEQLPDGAIPHVIPNALGTESSSGWGDACVIIPWEIYFRTGDKRILEDNYDMMNKWLGYYASKSKGNIVTMMAFGDWLQPYTIPKDNPKMTRRGDTPGDFVSTAYYARAVELTMKSAQVLGKNEDVNRLKELHQAIKKAFDAKYFDANGRTTTKIETQTQYLLALDFGLLSKEKSLKAIDHLVRIIADCDNHLRTGFLGTPILPFVLDNMGQSDLMYSILFKESYPSWFYSINQGATTMWERWDSYTLKDGFHKDGMNSFNHYAYGAIGHWMYERIAGIKPIAAGYKEIEISPMPGLPLTSASATYDSPYGKVGSSWKLENNQFYLDVVIPSQVTATLIIPADTNKDLISNGVIFKNNQMIQLIKKTANAYYLKAKPGIYQFKSTYFKPQ</sequence>
<gene>
    <name evidence="9" type="ORF">B6A10_06060</name>
</gene>
<feature type="domain" description="Alpha-L-rhamnosidase C-terminal" evidence="8">
    <location>
        <begin position="812"/>
        <end position="881"/>
    </location>
</feature>
<dbReference type="InterPro" id="IPR008902">
    <property type="entry name" value="Rhamnosid_concanavalin"/>
</dbReference>
<dbReference type="PANTHER" id="PTHR33307">
    <property type="entry name" value="ALPHA-RHAMNOSIDASE (EUROFUNG)"/>
    <property type="match status" value="1"/>
</dbReference>
<dbReference type="Gene3D" id="2.60.120.260">
    <property type="entry name" value="Galactose-binding domain-like"/>
    <property type="match status" value="2"/>
</dbReference>
<evidence type="ECO:0000259" key="8">
    <source>
        <dbReference type="Pfam" id="PF17390"/>
    </source>
</evidence>
<evidence type="ECO:0000313" key="10">
    <source>
        <dbReference type="Proteomes" id="UP000661715"/>
    </source>
</evidence>
<feature type="domain" description="Bacterial alpha-L-rhamnosidase N-terminal" evidence="6">
    <location>
        <begin position="178"/>
        <end position="336"/>
    </location>
</feature>
<keyword evidence="4" id="KW-0732">Signal</keyword>
<dbReference type="EC" id="3.2.1.40" evidence="2"/>
<dbReference type="Pfam" id="PF05592">
    <property type="entry name" value="Bac_rhamnosid"/>
    <property type="match status" value="1"/>
</dbReference>
<feature type="domain" description="Alpha-L-rhamnosidase concanavalin-like" evidence="5">
    <location>
        <begin position="360"/>
        <end position="456"/>
    </location>
</feature>
<dbReference type="Pfam" id="PF08531">
    <property type="entry name" value="Bac_rhamnosid_N"/>
    <property type="match status" value="1"/>
</dbReference>
<dbReference type="Proteomes" id="UP000661715">
    <property type="component" value="Unassembled WGS sequence"/>
</dbReference>
<feature type="chain" id="PRO_5045484951" description="alpha-L-rhamnosidase" evidence="4">
    <location>
        <begin position="24"/>
        <end position="924"/>
    </location>
</feature>
<keyword evidence="3" id="KW-0378">Hydrolase</keyword>
<dbReference type="InterPro" id="IPR013737">
    <property type="entry name" value="Bac_rhamnosid_N"/>
</dbReference>
<dbReference type="InterPro" id="IPR012341">
    <property type="entry name" value="6hp_glycosidase-like_sf"/>
</dbReference>
<keyword evidence="10" id="KW-1185">Reference proteome</keyword>
<dbReference type="InterPro" id="IPR035396">
    <property type="entry name" value="Bac_rhamnosid6H"/>
</dbReference>
<dbReference type="RefSeq" id="WP_188220124.1">
    <property type="nucleotide sequence ID" value="NZ_NASZ01000006.1"/>
</dbReference>
<dbReference type="InterPro" id="IPR035398">
    <property type="entry name" value="Bac_rhamnosid_C"/>
</dbReference>
<proteinExistence type="predicted"/>
<evidence type="ECO:0000256" key="3">
    <source>
        <dbReference type="ARBA" id="ARBA00022801"/>
    </source>
</evidence>
<dbReference type="Pfam" id="PF25788">
    <property type="entry name" value="Ig_Rha78A_N"/>
    <property type="match status" value="1"/>
</dbReference>
<feature type="signal peptide" evidence="4">
    <location>
        <begin position="1"/>
        <end position="23"/>
    </location>
</feature>